<dbReference type="SMART" id="SM00530">
    <property type="entry name" value="HTH_XRE"/>
    <property type="match status" value="1"/>
</dbReference>
<dbReference type="CDD" id="cd00093">
    <property type="entry name" value="HTH_XRE"/>
    <property type="match status" value="1"/>
</dbReference>
<keyword evidence="3" id="KW-1185">Reference proteome</keyword>
<sequence>MDNRSETRTFLSSRRARLTPERAGLPAWGTNRRVTGLRRGEVAMLAGVSVEYYTRLERGNLSGVSDSVLDAVARALQLDETEHAHLLDLARTANTTPGRVRRRPAQSGVRPGVIRILESMGTPAYVRNNRFDVLAANPLGRALYAEVWAAATGVPNTARSAFLDPRARQFWVDWERIARDCAGALRIQAGKNPYDRELSNLIGELSTRSDEFRTWWAEHDVHVHSHGVKRLRHAVIGTLDLSFEAMELPEGLTLIAYSAEPGTPSADALKLLESWSVTEQPSVAG</sequence>
<comment type="caution">
    <text evidence="2">The sequence shown here is derived from an EMBL/GenBank/DDBJ whole genome shotgun (WGS) entry which is preliminary data.</text>
</comment>
<dbReference type="Pfam" id="PF13560">
    <property type="entry name" value="HTH_31"/>
    <property type="match status" value="1"/>
</dbReference>
<dbReference type="InterPro" id="IPR041413">
    <property type="entry name" value="MLTR_LBD"/>
</dbReference>
<evidence type="ECO:0000259" key="1">
    <source>
        <dbReference type="PROSITE" id="PS50943"/>
    </source>
</evidence>
<dbReference type="SUPFAM" id="SSF47413">
    <property type="entry name" value="lambda repressor-like DNA-binding domains"/>
    <property type="match status" value="1"/>
</dbReference>
<reference evidence="2" key="1">
    <citation type="submission" date="2021-03" db="EMBL/GenBank/DDBJ databases">
        <title>Whole genome shotgun sequence of Actinoplanes consettensis NBRC 14913.</title>
        <authorList>
            <person name="Komaki H."/>
            <person name="Tamura T."/>
        </authorList>
    </citation>
    <scope>NUCLEOTIDE SEQUENCE</scope>
    <source>
        <strain evidence="2">NBRC 14913</strain>
    </source>
</reference>
<dbReference type="GO" id="GO:0003677">
    <property type="term" value="F:DNA binding"/>
    <property type="evidence" value="ECO:0007669"/>
    <property type="project" value="InterPro"/>
</dbReference>
<proteinExistence type="predicted"/>
<organism evidence="2 3">
    <name type="scientific">Winogradskya consettensis</name>
    <dbReference type="NCBI Taxonomy" id="113560"/>
    <lineage>
        <taxon>Bacteria</taxon>
        <taxon>Bacillati</taxon>
        <taxon>Actinomycetota</taxon>
        <taxon>Actinomycetes</taxon>
        <taxon>Micromonosporales</taxon>
        <taxon>Micromonosporaceae</taxon>
        <taxon>Winogradskya</taxon>
    </lineage>
</organism>
<evidence type="ECO:0000313" key="3">
    <source>
        <dbReference type="Proteomes" id="UP000680865"/>
    </source>
</evidence>
<dbReference type="AlphaFoldDB" id="A0A919SXR7"/>
<dbReference type="EMBL" id="BOQP01000036">
    <property type="protein sequence ID" value="GIM78978.1"/>
    <property type="molecule type" value="Genomic_DNA"/>
</dbReference>
<dbReference type="Gene3D" id="1.10.260.40">
    <property type="entry name" value="lambda repressor-like DNA-binding domains"/>
    <property type="match status" value="1"/>
</dbReference>
<protein>
    <submittedName>
        <fullName evidence="2">Transcriptional regulator</fullName>
    </submittedName>
</protein>
<dbReference type="PANTHER" id="PTHR35010">
    <property type="entry name" value="BLL4672 PROTEIN-RELATED"/>
    <property type="match status" value="1"/>
</dbReference>
<dbReference type="PANTHER" id="PTHR35010:SF2">
    <property type="entry name" value="BLL4672 PROTEIN"/>
    <property type="match status" value="1"/>
</dbReference>
<dbReference type="Proteomes" id="UP000680865">
    <property type="component" value="Unassembled WGS sequence"/>
</dbReference>
<dbReference type="RefSeq" id="WP_213000844.1">
    <property type="nucleotide sequence ID" value="NZ_BAAATW010000017.1"/>
</dbReference>
<dbReference type="InterPro" id="IPR001387">
    <property type="entry name" value="Cro/C1-type_HTH"/>
</dbReference>
<dbReference type="InterPro" id="IPR010982">
    <property type="entry name" value="Lambda_DNA-bd_dom_sf"/>
</dbReference>
<accession>A0A919SXR7</accession>
<gene>
    <name evidence="2" type="ORF">Aco04nite_63140</name>
</gene>
<name>A0A919SXR7_9ACTN</name>
<dbReference type="Pfam" id="PF17765">
    <property type="entry name" value="MLTR_LBD"/>
    <property type="match status" value="1"/>
</dbReference>
<dbReference type="PROSITE" id="PS50943">
    <property type="entry name" value="HTH_CROC1"/>
    <property type="match status" value="1"/>
</dbReference>
<feature type="domain" description="HTH cro/C1-type" evidence="1">
    <location>
        <begin position="41"/>
        <end position="83"/>
    </location>
</feature>
<evidence type="ECO:0000313" key="2">
    <source>
        <dbReference type="EMBL" id="GIM78978.1"/>
    </source>
</evidence>
<dbReference type="Gene3D" id="3.30.450.180">
    <property type="match status" value="1"/>
</dbReference>